<comment type="caution">
    <text evidence="2">The sequence shown here is derived from an EMBL/GenBank/DDBJ whole genome shotgun (WGS) entry which is preliminary data.</text>
</comment>
<dbReference type="PANTHER" id="PTHR31147">
    <property type="entry name" value="ACYL TRANSFERASE 4"/>
    <property type="match status" value="1"/>
</dbReference>
<dbReference type="Proteomes" id="UP001054889">
    <property type="component" value="Unassembled WGS sequence"/>
</dbReference>
<comment type="similarity">
    <text evidence="1">Belongs to the plant acyltransferase family.</text>
</comment>
<proteinExistence type="inferred from homology"/>
<name>A0AAV5DNA0_ELECO</name>
<dbReference type="Gene3D" id="3.30.559.10">
    <property type="entry name" value="Chloramphenicol acetyltransferase-like domain"/>
    <property type="match status" value="2"/>
</dbReference>
<reference evidence="2" key="2">
    <citation type="submission" date="2021-12" db="EMBL/GenBank/DDBJ databases">
        <title>Resequencing data analysis of finger millet.</title>
        <authorList>
            <person name="Hatakeyama M."/>
            <person name="Aluri S."/>
            <person name="Balachadran M.T."/>
            <person name="Sivarajan S.R."/>
            <person name="Poveda L."/>
            <person name="Shimizu-Inatsugi R."/>
            <person name="Schlapbach R."/>
            <person name="Sreeman S.M."/>
            <person name="Shimizu K.K."/>
        </authorList>
    </citation>
    <scope>NUCLEOTIDE SEQUENCE</scope>
</reference>
<accession>A0AAV5DNA0</accession>
<protein>
    <submittedName>
        <fullName evidence="2">Uncharacterized protein</fullName>
    </submittedName>
</protein>
<dbReference type="GO" id="GO:0016747">
    <property type="term" value="F:acyltransferase activity, transferring groups other than amino-acyl groups"/>
    <property type="evidence" value="ECO:0007669"/>
    <property type="project" value="UniProtKB-ARBA"/>
</dbReference>
<organism evidence="2 3">
    <name type="scientific">Eleusine coracana subsp. coracana</name>
    <dbReference type="NCBI Taxonomy" id="191504"/>
    <lineage>
        <taxon>Eukaryota</taxon>
        <taxon>Viridiplantae</taxon>
        <taxon>Streptophyta</taxon>
        <taxon>Embryophyta</taxon>
        <taxon>Tracheophyta</taxon>
        <taxon>Spermatophyta</taxon>
        <taxon>Magnoliopsida</taxon>
        <taxon>Liliopsida</taxon>
        <taxon>Poales</taxon>
        <taxon>Poaceae</taxon>
        <taxon>PACMAD clade</taxon>
        <taxon>Chloridoideae</taxon>
        <taxon>Cynodonteae</taxon>
        <taxon>Eleusininae</taxon>
        <taxon>Eleusine</taxon>
    </lineage>
</organism>
<gene>
    <name evidence="2" type="primary">ga30381</name>
    <name evidence="2" type="ORF">PR202_ga30381</name>
</gene>
<dbReference type="InterPro" id="IPR023213">
    <property type="entry name" value="CAT-like_dom_sf"/>
</dbReference>
<sequence length="406" mass="43843">MSFTVSKSTPLSLVVPAQPTPDGNIPLTSTDKSRLFHEPAETIRRSLSRALVHYYPIAGRVAVGADDAYLACTGEGVAFVPATANCTLQDVRFLHTPLLIPLSDLAVQYSGRCGPSDPLLMMQVTEFTCGGYVVAVTWNHVIADAFGLALFLQALGEMARELPSPSVVPVRDDDSLPEIPQVVAAIRKRPSTVSKHVDFVYSDFTIPRSFINRIKEEFRRRRHSNDAQPCTTFEVVAAAIWQCRTRAISAEHDALAPLMFAANVRKLIGAKDGYYGNGVFSQLVEATSGEVANGAIVDLVRLIKDAKERIPDDLTAGVREMSDGLISAMCGYNVLALSSWGGLGLDGVDFGGGRPARVVPSVELKAPLCFPCLPCSTADDDGANVVAMCVTEEHIQQFHAELARLR</sequence>
<dbReference type="InterPro" id="IPR050898">
    <property type="entry name" value="Plant_acyltransferase"/>
</dbReference>
<evidence type="ECO:0000313" key="3">
    <source>
        <dbReference type="Proteomes" id="UP001054889"/>
    </source>
</evidence>
<reference evidence="2" key="1">
    <citation type="journal article" date="2018" name="DNA Res.">
        <title>Multiple hybrid de novo genome assembly of finger millet, an orphan allotetraploid crop.</title>
        <authorList>
            <person name="Hatakeyama M."/>
            <person name="Aluri S."/>
            <person name="Balachadran M.T."/>
            <person name="Sivarajan S.R."/>
            <person name="Patrignani A."/>
            <person name="Gruter S."/>
            <person name="Poveda L."/>
            <person name="Shimizu-Inatsugi R."/>
            <person name="Baeten J."/>
            <person name="Francoijs K.J."/>
            <person name="Nataraja K.N."/>
            <person name="Reddy Y.A.N."/>
            <person name="Phadnis S."/>
            <person name="Ravikumar R.L."/>
            <person name="Schlapbach R."/>
            <person name="Sreeman S.M."/>
            <person name="Shimizu K.K."/>
        </authorList>
    </citation>
    <scope>NUCLEOTIDE SEQUENCE</scope>
</reference>
<dbReference type="Pfam" id="PF02458">
    <property type="entry name" value="Transferase"/>
    <property type="match status" value="1"/>
</dbReference>
<keyword evidence="3" id="KW-1185">Reference proteome</keyword>
<dbReference type="AlphaFoldDB" id="A0AAV5DNA0"/>
<evidence type="ECO:0000256" key="1">
    <source>
        <dbReference type="ARBA" id="ARBA00009861"/>
    </source>
</evidence>
<evidence type="ECO:0000313" key="2">
    <source>
        <dbReference type="EMBL" id="GJN12129.1"/>
    </source>
</evidence>
<dbReference type="PANTHER" id="PTHR31147:SF26">
    <property type="entry name" value="OS06G0699100 PROTEIN"/>
    <property type="match status" value="1"/>
</dbReference>
<dbReference type="EMBL" id="BQKI01000021">
    <property type="protein sequence ID" value="GJN12129.1"/>
    <property type="molecule type" value="Genomic_DNA"/>
</dbReference>